<dbReference type="RefSeq" id="XP_021863419.1">
    <property type="nucleotide sequence ID" value="XM_022007727.2"/>
</dbReference>
<dbReference type="OrthoDB" id="1857675at2759"/>
<keyword evidence="1" id="KW-0472">Membrane</keyword>
<keyword evidence="2" id="KW-1185">Reference proteome</keyword>
<evidence type="ECO:0000256" key="1">
    <source>
        <dbReference type="SAM" id="Phobius"/>
    </source>
</evidence>
<keyword evidence="1" id="KW-0812">Transmembrane</keyword>
<keyword evidence="1" id="KW-1133">Transmembrane helix</keyword>
<evidence type="ECO:0000313" key="2">
    <source>
        <dbReference type="Proteomes" id="UP000813463"/>
    </source>
</evidence>
<evidence type="ECO:0000313" key="3">
    <source>
        <dbReference type="RefSeq" id="XP_021863419.1"/>
    </source>
</evidence>
<name>A0A9R0JBI5_SPIOL</name>
<dbReference type="Proteomes" id="UP000813463">
    <property type="component" value="Chromosome 3"/>
</dbReference>
<dbReference type="KEGG" id="soe:110802277"/>
<gene>
    <name evidence="3" type="primary">LOC110802277</name>
</gene>
<accession>A0A9R0JBI5</accession>
<sequence length="69" mass="7672">MIRTRLLWFTSGMLVTGGAIAYYLHQDLSKDRFLLVNQLKDNFGALETRVSTLESVPHNSNVQDGASSS</sequence>
<organism evidence="2 3">
    <name type="scientific">Spinacia oleracea</name>
    <name type="common">Spinach</name>
    <dbReference type="NCBI Taxonomy" id="3562"/>
    <lineage>
        <taxon>Eukaryota</taxon>
        <taxon>Viridiplantae</taxon>
        <taxon>Streptophyta</taxon>
        <taxon>Embryophyta</taxon>
        <taxon>Tracheophyta</taxon>
        <taxon>Spermatophyta</taxon>
        <taxon>Magnoliopsida</taxon>
        <taxon>eudicotyledons</taxon>
        <taxon>Gunneridae</taxon>
        <taxon>Pentapetalae</taxon>
        <taxon>Caryophyllales</taxon>
        <taxon>Chenopodiaceae</taxon>
        <taxon>Chenopodioideae</taxon>
        <taxon>Anserineae</taxon>
        <taxon>Spinacia</taxon>
    </lineage>
</organism>
<dbReference type="GeneID" id="110802277"/>
<protein>
    <submittedName>
        <fullName evidence="3">Uncharacterized protein</fullName>
    </submittedName>
</protein>
<reference evidence="2" key="1">
    <citation type="journal article" date="2021" name="Nat. Commun.">
        <title>Genomic analyses provide insights into spinach domestication and the genetic basis of agronomic traits.</title>
        <authorList>
            <person name="Cai X."/>
            <person name="Sun X."/>
            <person name="Xu C."/>
            <person name="Sun H."/>
            <person name="Wang X."/>
            <person name="Ge C."/>
            <person name="Zhang Z."/>
            <person name="Wang Q."/>
            <person name="Fei Z."/>
            <person name="Jiao C."/>
            <person name="Wang Q."/>
        </authorList>
    </citation>
    <scope>NUCLEOTIDE SEQUENCE [LARGE SCALE GENOMIC DNA]</scope>
    <source>
        <strain evidence="2">cv. Varoflay</strain>
    </source>
</reference>
<reference evidence="3" key="2">
    <citation type="submission" date="2025-08" db="UniProtKB">
        <authorList>
            <consortium name="RefSeq"/>
        </authorList>
    </citation>
    <scope>IDENTIFICATION</scope>
    <source>
        <tissue evidence="3">Leaf</tissue>
    </source>
</reference>
<dbReference type="PANTHER" id="PTHR34970">
    <property type="entry name" value="ABC TRANSPORTER A FAMILY PROTEIN"/>
    <property type="match status" value="1"/>
</dbReference>
<feature type="transmembrane region" description="Helical" evidence="1">
    <location>
        <begin position="6"/>
        <end position="24"/>
    </location>
</feature>
<dbReference type="PANTHER" id="PTHR34970:SF5">
    <property type="entry name" value="PROTEIN, PUTATIVE-RELATED"/>
    <property type="match status" value="1"/>
</dbReference>
<proteinExistence type="predicted"/>
<dbReference type="AlphaFoldDB" id="A0A9R0JBI5"/>